<dbReference type="InterPro" id="IPR039994">
    <property type="entry name" value="NO66-like"/>
</dbReference>
<sequence>MENMKFGPTKSLIVLPFLRNPKSESMYSTSNLLEPIDIEKFKNSYLSKEFIHFSNSNRKFALSFNWDDLNEILSRRRFYTDQVRVVKGGQDIDFESIFSFRTDNKNPNQKIAYLNNVGINRLMNDGCTLIVHAVEELMENIAGLVYAIESLVHEKVQANLYACFGKGQGFDVHWDNHDVFVLQVLGSKDWTVYNPTENKDCFNYLEKPIWSNVLNQGELLYMPRGYWHEAKSIGPTIHITFGFTNRRVEHYIKWVLRELSLNAIFNSDLNNYHTRELKLEVLENIKEVLTKNINESSLEKYIGITDAKSPERPYFNFPYVLDGETLPVDSIIVINSSRIQLKALQTKGDLVIFNILNRQWKFSLTTKPILERLIIKRQLRVSELVKDFADEELTQGQIIQLIKDLLKLGLVRKIK</sequence>
<dbReference type="EMBL" id="VUOE01000003">
    <property type="protein sequence ID" value="KAA2215802.1"/>
    <property type="molecule type" value="Genomic_DNA"/>
</dbReference>
<dbReference type="InterPro" id="IPR003347">
    <property type="entry name" value="JmjC_dom"/>
</dbReference>
<evidence type="ECO:0000313" key="6">
    <source>
        <dbReference type="Proteomes" id="UP000323188"/>
    </source>
</evidence>
<dbReference type="PANTHER" id="PTHR13096:SF8">
    <property type="entry name" value="RIBOSOMAL OXYGENASE 1"/>
    <property type="match status" value="1"/>
</dbReference>
<protein>
    <recommendedName>
        <fullName evidence="4">JmjC domain-containing protein</fullName>
    </recommendedName>
</protein>
<dbReference type="SUPFAM" id="SSF51197">
    <property type="entry name" value="Clavaminate synthase-like"/>
    <property type="match status" value="1"/>
</dbReference>
<keyword evidence="2" id="KW-0479">Metal-binding</keyword>
<accession>A0A5B2TMS3</accession>
<organism evidence="5 6">
    <name type="scientific">Maribacter flavus</name>
    <dbReference type="NCBI Taxonomy" id="1658664"/>
    <lineage>
        <taxon>Bacteria</taxon>
        <taxon>Pseudomonadati</taxon>
        <taxon>Bacteroidota</taxon>
        <taxon>Flavobacteriia</taxon>
        <taxon>Flavobacteriales</taxon>
        <taxon>Flavobacteriaceae</taxon>
        <taxon>Maribacter</taxon>
    </lineage>
</organism>
<dbReference type="GO" id="GO:0046872">
    <property type="term" value="F:metal ion binding"/>
    <property type="evidence" value="ECO:0007669"/>
    <property type="project" value="UniProtKB-KW"/>
</dbReference>
<dbReference type="PROSITE" id="PS51184">
    <property type="entry name" value="JMJC"/>
    <property type="match status" value="1"/>
</dbReference>
<dbReference type="RefSeq" id="WP_154920467.1">
    <property type="nucleotide sequence ID" value="NZ_VUOE01000003.1"/>
</dbReference>
<gene>
    <name evidence="5" type="ORF">F0361_16535</name>
</gene>
<feature type="domain" description="JmjC" evidence="4">
    <location>
        <begin position="133"/>
        <end position="260"/>
    </location>
</feature>
<evidence type="ECO:0000256" key="3">
    <source>
        <dbReference type="ARBA" id="ARBA00023004"/>
    </source>
</evidence>
<dbReference type="AlphaFoldDB" id="A0A5B2TMS3"/>
<dbReference type="Pfam" id="PF08007">
    <property type="entry name" value="JmjC_2"/>
    <property type="match status" value="1"/>
</dbReference>
<proteinExistence type="predicted"/>
<keyword evidence="3" id="KW-0408">Iron</keyword>
<evidence type="ECO:0000256" key="1">
    <source>
        <dbReference type="ARBA" id="ARBA00001954"/>
    </source>
</evidence>
<comment type="cofactor">
    <cofactor evidence="1">
        <name>Fe(2+)</name>
        <dbReference type="ChEBI" id="CHEBI:29033"/>
    </cofactor>
</comment>
<evidence type="ECO:0000259" key="4">
    <source>
        <dbReference type="PROSITE" id="PS51184"/>
    </source>
</evidence>
<comment type="caution">
    <text evidence="5">The sequence shown here is derived from an EMBL/GenBank/DDBJ whole genome shotgun (WGS) entry which is preliminary data.</text>
</comment>
<name>A0A5B2TMS3_9FLAO</name>
<dbReference type="PANTHER" id="PTHR13096">
    <property type="entry name" value="MINA53 MYC INDUCED NUCLEAR ANTIGEN"/>
    <property type="match status" value="1"/>
</dbReference>
<evidence type="ECO:0000313" key="5">
    <source>
        <dbReference type="EMBL" id="KAA2215802.1"/>
    </source>
</evidence>
<reference evidence="5 6" key="1">
    <citation type="submission" date="2019-09" db="EMBL/GenBank/DDBJ databases">
        <authorList>
            <person name="Khan S.A."/>
            <person name="Jeon C.O."/>
            <person name="Chun B.H."/>
            <person name="Jeong S.E."/>
        </authorList>
    </citation>
    <scope>NUCLEOTIDE SEQUENCE [LARGE SCALE GENOMIC DNA]</scope>
    <source>
        <strain evidence="5 6">KCTC 42508</strain>
    </source>
</reference>
<dbReference type="Gene3D" id="2.60.120.650">
    <property type="entry name" value="Cupin"/>
    <property type="match status" value="1"/>
</dbReference>
<evidence type="ECO:0000256" key="2">
    <source>
        <dbReference type="ARBA" id="ARBA00022723"/>
    </source>
</evidence>
<dbReference type="Proteomes" id="UP000323188">
    <property type="component" value="Unassembled WGS sequence"/>
</dbReference>